<dbReference type="InterPro" id="IPR050697">
    <property type="entry name" value="Adenylyl/Guanylyl_Cyclase_3/4"/>
</dbReference>
<keyword evidence="4 6" id="KW-1133">Transmembrane helix</keyword>
<dbReference type="InterPro" id="IPR001054">
    <property type="entry name" value="A/G_cyclase"/>
</dbReference>
<keyword evidence="2" id="KW-1003">Cell membrane</keyword>
<evidence type="ECO:0000256" key="3">
    <source>
        <dbReference type="ARBA" id="ARBA00022692"/>
    </source>
</evidence>
<dbReference type="PROSITE" id="PS50885">
    <property type="entry name" value="HAMP"/>
    <property type="match status" value="1"/>
</dbReference>
<keyword evidence="3 6" id="KW-0812">Transmembrane</keyword>
<dbReference type="Gene3D" id="6.10.340.10">
    <property type="match status" value="1"/>
</dbReference>
<dbReference type="InterPro" id="IPR003660">
    <property type="entry name" value="HAMP_dom"/>
</dbReference>
<dbReference type="InterPro" id="IPR033479">
    <property type="entry name" value="dCache_1"/>
</dbReference>
<proteinExistence type="predicted"/>
<dbReference type="SUPFAM" id="SSF158472">
    <property type="entry name" value="HAMP domain-like"/>
    <property type="match status" value="1"/>
</dbReference>
<feature type="domain" description="Guanylate cyclase" evidence="7">
    <location>
        <begin position="397"/>
        <end position="528"/>
    </location>
</feature>
<dbReference type="SMART" id="SM00304">
    <property type="entry name" value="HAMP"/>
    <property type="match status" value="1"/>
</dbReference>
<feature type="transmembrane region" description="Helical" evidence="6">
    <location>
        <begin position="284"/>
        <end position="307"/>
    </location>
</feature>
<dbReference type="PANTHER" id="PTHR43081:SF20">
    <property type="entry name" value="TWO-COMPONENT RESPONSE REGULATOR"/>
    <property type="match status" value="1"/>
</dbReference>
<dbReference type="RefSeq" id="WP_173949170.1">
    <property type="nucleotide sequence ID" value="NZ_CP102845.1"/>
</dbReference>
<evidence type="ECO:0000259" key="7">
    <source>
        <dbReference type="PROSITE" id="PS50125"/>
    </source>
</evidence>
<accession>A0ABY5RL40</accession>
<keyword evidence="5 6" id="KW-0472">Membrane</keyword>
<dbReference type="Gene3D" id="3.30.450.20">
    <property type="entry name" value="PAS domain"/>
    <property type="match status" value="1"/>
</dbReference>
<dbReference type="Gene3D" id="3.30.70.1230">
    <property type="entry name" value="Nucleotide cyclase"/>
    <property type="match status" value="1"/>
</dbReference>
<comment type="subcellular location">
    <subcellularLocation>
        <location evidence="1">Cell membrane</location>
        <topology evidence="1">Multi-pass membrane protein</topology>
    </subcellularLocation>
</comment>
<sequence>MTRHRLRFSGLFQKYFLVLYLAVVIPLATNGVSEAWFSYRDQRTTLDQLLEVEARSAAVKIQGFLEGITNQLGGLVQLSWTEEPDERRRIDALRLMRQVPAIVSLTLVDGAGRERLYVSRIGLNRTESRANRSENEAVAGARSAPLWYGEVRYYRDSEPYLTIALSGNRPSVGVVVAEVNLKLIWDVISAIKIGETGSAFLLDGPGRLIAHPDISLVLRGADETTLAPFRALRELIRQAGTDVVTGTDDQGKAIAAAAAPVPGPDWTIVVEQPLSEAFGPIYAALWRTGGLLLAGAAFAGLLAYVLASRMTDPIRRLEEGTERIGAGHFEHRIHIGTGDELQRLADSFNVMAAELAVSQERQERIAKLKRFLAPQVAELVDRKGDDSVLEGRRTEVVVVFCDLRGFTAFSAKATPDEVMNVLSEYYDALGHIITRNAATLTSFSGDGLMLLLNAPVAIDDPALRAVDMAADMQRSVQDLIVGWSRRGHRIGFGIGLAMGPATVGRIGYESRFDYTAIGSVVNLAARLCASAADGEILADVTVAEAVMHKRAIASLGLRSIKGYDERMPVYGVPFAEPPACPEAVAGSPDAATQL</sequence>
<dbReference type="CDD" id="cd07302">
    <property type="entry name" value="CHD"/>
    <property type="match status" value="1"/>
</dbReference>
<organism evidence="9 10">
    <name type="scientific">Microvirga terrae</name>
    <dbReference type="NCBI Taxonomy" id="2740529"/>
    <lineage>
        <taxon>Bacteria</taxon>
        <taxon>Pseudomonadati</taxon>
        <taxon>Pseudomonadota</taxon>
        <taxon>Alphaproteobacteria</taxon>
        <taxon>Hyphomicrobiales</taxon>
        <taxon>Methylobacteriaceae</taxon>
        <taxon>Microvirga</taxon>
    </lineage>
</organism>
<name>A0ABY5RL40_9HYPH</name>
<dbReference type="PROSITE" id="PS50125">
    <property type="entry name" value="GUANYLATE_CYCLASE_2"/>
    <property type="match status" value="1"/>
</dbReference>
<evidence type="ECO:0000256" key="4">
    <source>
        <dbReference type="ARBA" id="ARBA00022989"/>
    </source>
</evidence>
<keyword evidence="10" id="KW-1185">Reference proteome</keyword>
<dbReference type="SMART" id="SM00044">
    <property type="entry name" value="CYCc"/>
    <property type="match status" value="1"/>
</dbReference>
<evidence type="ECO:0000313" key="9">
    <source>
        <dbReference type="EMBL" id="UVF17950.1"/>
    </source>
</evidence>
<dbReference type="PANTHER" id="PTHR43081">
    <property type="entry name" value="ADENYLATE CYCLASE, TERMINAL-DIFFERENTIATION SPECIFIC-RELATED"/>
    <property type="match status" value="1"/>
</dbReference>
<dbReference type="Pfam" id="PF02743">
    <property type="entry name" value="dCache_1"/>
    <property type="match status" value="1"/>
</dbReference>
<protein>
    <submittedName>
        <fullName evidence="9">Cache domain-containing protein</fullName>
    </submittedName>
</protein>
<dbReference type="CDD" id="cd12912">
    <property type="entry name" value="PDC2_MCP_like"/>
    <property type="match status" value="1"/>
</dbReference>
<evidence type="ECO:0000256" key="6">
    <source>
        <dbReference type="SAM" id="Phobius"/>
    </source>
</evidence>
<evidence type="ECO:0000256" key="2">
    <source>
        <dbReference type="ARBA" id="ARBA00022475"/>
    </source>
</evidence>
<dbReference type="InterPro" id="IPR029787">
    <property type="entry name" value="Nucleotide_cyclase"/>
</dbReference>
<evidence type="ECO:0000256" key="1">
    <source>
        <dbReference type="ARBA" id="ARBA00004651"/>
    </source>
</evidence>
<dbReference type="Pfam" id="PF00211">
    <property type="entry name" value="Guanylate_cyc"/>
    <property type="match status" value="1"/>
</dbReference>
<reference evidence="9" key="1">
    <citation type="submission" date="2022-08" db="EMBL/GenBank/DDBJ databases">
        <title>Microvirga terrae sp. nov., isolated from soil.</title>
        <authorList>
            <person name="Kim K.H."/>
            <person name="Seo Y.L."/>
            <person name="Kim J.M."/>
            <person name="Lee J.K."/>
            <person name="Han D.M."/>
            <person name="Jeon C.O."/>
        </authorList>
    </citation>
    <scope>NUCLEOTIDE SEQUENCE</scope>
    <source>
        <strain evidence="9">R24</strain>
    </source>
</reference>
<evidence type="ECO:0000313" key="10">
    <source>
        <dbReference type="Proteomes" id="UP001017257"/>
    </source>
</evidence>
<evidence type="ECO:0000256" key="5">
    <source>
        <dbReference type="ARBA" id="ARBA00023136"/>
    </source>
</evidence>
<evidence type="ECO:0000259" key="8">
    <source>
        <dbReference type="PROSITE" id="PS50885"/>
    </source>
</evidence>
<feature type="domain" description="HAMP" evidence="8">
    <location>
        <begin position="308"/>
        <end position="360"/>
    </location>
</feature>
<dbReference type="Pfam" id="PF00672">
    <property type="entry name" value="HAMP"/>
    <property type="match status" value="1"/>
</dbReference>
<dbReference type="SUPFAM" id="SSF55073">
    <property type="entry name" value="Nucleotide cyclase"/>
    <property type="match status" value="1"/>
</dbReference>
<dbReference type="EMBL" id="CP102845">
    <property type="protein sequence ID" value="UVF17950.1"/>
    <property type="molecule type" value="Genomic_DNA"/>
</dbReference>
<gene>
    <name evidence="9" type="ORF">HPT29_015650</name>
</gene>
<dbReference type="CDD" id="cd06225">
    <property type="entry name" value="HAMP"/>
    <property type="match status" value="1"/>
</dbReference>
<dbReference type="Proteomes" id="UP001017257">
    <property type="component" value="Chromosome"/>
</dbReference>